<organism evidence="2 3">
    <name type="scientific">Nannocystis bainbridge</name>
    <dbReference type="NCBI Taxonomy" id="2995303"/>
    <lineage>
        <taxon>Bacteria</taxon>
        <taxon>Pseudomonadati</taxon>
        <taxon>Myxococcota</taxon>
        <taxon>Polyangia</taxon>
        <taxon>Nannocystales</taxon>
        <taxon>Nannocystaceae</taxon>
        <taxon>Nannocystis</taxon>
    </lineage>
</organism>
<feature type="transmembrane region" description="Helical" evidence="1">
    <location>
        <begin position="83"/>
        <end position="103"/>
    </location>
</feature>
<proteinExistence type="predicted"/>
<dbReference type="RefSeq" id="WP_272085304.1">
    <property type="nucleotide sequence ID" value="NZ_JAQNDL010000001.1"/>
</dbReference>
<keyword evidence="1" id="KW-0472">Membrane</keyword>
<dbReference type="Proteomes" id="UP001221686">
    <property type="component" value="Unassembled WGS sequence"/>
</dbReference>
<keyword evidence="1" id="KW-0812">Transmembrane</keyword>
<keyword evidence="3" id="KW-1185">Reference proteome</keyword>
<protein>
    <submittedName>
        <fullName evidence="2">Uncharacterized protein</fullName>
    </submittedName>
</protein>
<evidence type="ECO:0000256" key="1">
    <source>
        <dbReference type="SAM" id="Phobius"/>
    </source>
</evidence>
<reference evidence="2 3" key="1">
    <citation type="submission" date="2022-11" db="EMBL/GenBank/DDBJ databases">
        <title>Minimal conservation of predation-associated metabolite biosynthetic gene clusters underscores biosynthetic potential of Myxococcota including descriptions for ten novel species: Archangium lansinium sp. nov., Myxococcus landrumus sp. nov., Nannocystis bai.</title>
        <authorList>
            <person name="Ahearne A."/>
            <person name="Stevens C."/>
            <person name="Dowd S."/>
        </authorList>
    </citation>
    <scope>NUCLEOTIDE SEQUENCE [LARGE SCALE GENOMIC DNA]</scope>
    <source>
        <strain evidence="2 3">BB15-2</strain>
    </source>
</reference>
<accession>A0ABT5DT46</accession>
<keyword evidence="1" id="KW-1133">Transmembrane helix</keyword>
<dbReference type="EMBL" id="JAQNDL010000001">
    <property type="protein sequence ID" value="MDC0716815.1"/>
    <property type="molecule type" value="Genomic_DNA"/>
</dbReference>
<name>A0ABT5DT46_9BACT</name>
<evidence type="ECO:0000313" key="2">
    <source>
        <dbReference type="EMBL" id="MDC0716815.1"/>
    </source>
</evidence>
<feature type="transmembrane region" description="Helical" evidence="1">
    <location>
        <begin position="22"/>
        <end position="41"/>
    </location>
</feature>
<gene>
    <name evidence="2" type="ORF">POL25_07920</name>
</gene>
<evidence type="ECO:0000313" key="3">
    <source>
        <dbReference type="Proteomes" id="UP001221686"/>
    </source>
</evidence>
<comment type="caution">
    <text evidence="2">The sequence shown here is derived from an EMBL/GenBank/DDBJ whole genome shotgun (WGS) entry which is preliminary data.</text>
</comment>
<sequence>MGSDPEVSLAAGRVFAARWTQIAAGLAVVHLLLWLLLASGLREPGVTLMLVPAVAQAAAGVVAVVAGVRLWRGDRAGLMRGPALAAVLVGLVVTIAAPVIWIGGGVSVSLRGLDKIDIPSFASP</sequence>
<feature type="transmembrane region" description="Helical" evidence="1">
    <location>
        <begin position="47"/>
        <end position="71"/>
    </location>
</feature>